<feature type="region of interest" description="Disordered" evidence="7">
    <location>
        <begin position="148"/>
        <end position="169"/>
    </location>
</feature>
<dbReference type="GO" id="GO:0005886">
    <property type="term" value="C:plasma membrane"/>
    <property type="evidence" value="ECO:0007669"/>
    <property type="project" value="UniProtKB-SubCell"/>
</dbReference>
<feature type="transmembrane region" description="Helical" evidence="8">
    <location>
        <begin position="939"/>
        <end position="960"/>
    </location>
</feature>
<feature type="transmembrane region" description="Helical" evidence="8">
    <location>
        <begin position="898"/>
        <end position="919"/>
    </location>
</feature>
<accession>A0A4P6EGS1</accession>
<evidence type="ECO:0000256" key="6">
    <source>
        <dbReference type="ARBA" id="ARBA00038076"/>
    </source>
</evidence>
<sequence>MHRIGPRFGRSPRLGRGDDGMPQPLGSAPHGGRAMSRRRDDARGATATDKRPRPSAWARWRADLRLARRQVWRTRGSSALVVLLVALPVFALTGGVVFWKSNQPSPTQLVTLALGRTQAWIEIVGGPDSSRVQSIDEPQWYDLDYDDETGALTNPERPAPTSPDDVLPAGTKTIEVTYGGDTSVTTATGTAQVSVTTGAVWDPVFTGRYAVIDGRAPASSTEVMVTPGLLQRMGQKIGGSVVLPEAGVTLTITGTLRELDQSPDSDELFLPEPGDVLSHPGLTRWYTPDWQPDAATLATMNQAGFVSFARDLVLDPPAGARVVRDQQSEIWALLAYAAIAAAFSGYLVVLLAGAAFAVSARRQARALAVAASVGATKGHVFRIVLLQGAVLGLVGGLVGSALALGASAAARALFDDGVVGSIRAGWGWKAPWLLVAAILVFAVLVGLLAAIAPARAATRGDALAALRGSRRPAVLKPRRPLWGLGLMVLGVAATIVGALGLAALNSAREIDYTSPWRTLLLFAIVAGPLVFQVGIIVGGHWTLAMISRAFSRIGLGARVASRDAAANPSRVVPAFAAIAACVFVASFALSMTAMASAGSTRTYPWTGHLGSVLVGMDGDDSASDPDTYTDAARALLAPSQPSATAVVWQLAGTAVDPDTGEPTDPDAPVWTVAQSDAEAADCPECTGETAYIAGPQLDIVAPGDLETILGAPVPAADLAAFRGGGALWFGQDGYGDDHATLVQWSASDEHSYEQTPADSGAKPKALHEIPVRSVATPYPQADWSLYIATGTADKLGMALRPQTMFAAYDQMPSDAVIDALTADAENLRVGRNGRFGTYLERGPQPIDPVLWLITGATLVLVIGAGAICLGLARFERRPDDATLTAVGAGRGLRRSVNAWQAVIVVGMGTVVGTVASLIPAWGIAQTSSDYMRFGDDTPWIWLGIVALGLPAVVAAASWLVPPRTPDLTRRTAIA</sequence>
<keyword evidence="3 8" id="KW-0812">Transmembrane</keyword>
<evidence type="ECO:0000259" key="9">
    <source>
        <dbReference type="Pfam" id="PF02687"/>
    </source>
</evidence>
<feature type="transmembrane region" description="Helical" evidence="8">
    <location>
        <begin position="330"/>
        <end position="359"/>
    </location>
</feature>
<dbReference type="InterPro" id="IPR003838">
    <property type="entry name" value="ABC3_permease_C"/>
</dbReference>
<organism evidence="10 11">
    <name type="scientific">Microbacterium protaetiae</name>
    <dbReference type="NCBI Taxonomy" id="2509458"/>
    <lineage>
        <taxon>Bacteria</taxon>
        <taxon>Bacillati</taxon>
        <taxon>Actinomycetota</taxon>
        <taxon>Actinomycetes</taxon>
        <taxon>Micrococcales</taxon>
        <taxon>Microbacteriaceae</taxon>
        <taxon>Microbacterium</taxon>
    </lineage>
</organism>
<evidence type="ECO:0000256" key="8">
    <source>
        <dbReference type="SAM" id="Phobius"/>
    </source>
</evidence>
<evidence type="ECO:0000256" key="4">
    <source>
        <dbReference type="ARBA" id="ARBA00022989"/>
    </source>
</evidence>
<evidence type="ECO:0000256" key="2">
    <source>
        <dbReference type="ARBA" id="ARBA00022475"/>
    </source>
</evidence>
<comment type="similarity">
    <text evidence="6">Belongs to the ABC-4 integral membrane protein family.</text>
</comment>
<dbReference type="Pfam" id="PF02687">
    <property type="entry name" value="FtsX"/>
    <property type="match status" value="1"/>
</dbReference>
<comment type="subcellular location">
    <subcellularLocation>
        <location evidence="1">Cell membrane</location>
        <topology evidence="1">Multi-pass membrane protein</topology>
    </subcellularLocation>
</comment>
<feature type="transmembrane region" description="Helical" evidence="8">
    <location>
        <begin position="849"/>
        <end position="872"/>
    </location>
</feature>
<protein>
    <submittedName>
        <fullName evidence="10">FtsX-like permease family protein</fullName>
    </submittedName>
</protein>
<dbReference type="EMBL" id="CP035494">
    <property type="protein sequence ID" value="QAY60663.1"/>
    <property type="molecule type" value="Genomic_DNA"/>
</dbReference>
<evidence type="ECO:0000256" key="3">
    <source>
        <dbReference type="ARBA" id="ARBA00022692"/>
    </source>
</evidence>
<feature type="transmembrane region" description="Helical" evidence="8">
    <location>
        <begin position="516"/>
        <end position="543"/>
    </location>
</feature>
<reference evidence="10 11" key="1">
    <citation type="submission" date="2019-01" db="EMBL/GenBank/DDBJ databases">
        <title>Genome sequencing of strain DFW100M-13.</title>
        <authorList>
            <person name="Heo J."/>
            <person name="Kim S.-J."/>
            <person name="Kim J.-S."/>
            <person name="Hong S.-B."/>
            <person name="Kwon S.-W."/>
        </authorList>
    </citation>
    <scope>NUCLEOTIDE SEQUENCE [LARGE SCALE GENOMIC DNA]</scope>
    <source>
        <strain evidence="10 11">DFW100M-13</strain>
    </source>
</reference>
<feature type="region of interest" description="Disordered" evidence="7">
    <location>
        <begin position="1"/>
        <end position="54"/>
    </location>
</feature>
<dbReference type="Proteomes" id="UP000293995">
    <property type="component" value="Chromosome"/>
</dbReference>
<evidence type="ECO:0000256" key="1">
    <source>
        <dbReference type="ARBA" id="ARBA00004651"/>
    </source>
</evidence>
<dbReference type="PANTHER" id="PTHR30572">
    <property type="entry name" value="MEMBRANE COMPONENT OF TRANSPORTER-RELATED"/>
    <property type="match status" value="1"/>
</dbReference>
<feature type="transmembrane region" description="Helical" evidence="8">
    <location>
        <begin position="78"/>
        <end position="99"/>
    </location>
</feature>
<feature type="transmembrane region" description="Helical" evidence="8">
    <location>
        <begin position="481"/>
        <end position="504"/>
    </location>
</feature>
<feature type="transmembrane region" description="Helical" evidence="8">
    <location>
        <begin position="571"/>
        <end position="594"/>
    </location>
</feature>
<feature type="domain" description="ABC3 transporter permease C-terminal" evidence="9">
    <location>
        <begin position="339"/>
        <end position="459"/>
    </location>
</feature>
<keyword evidence="4 8" id="KW-1133">Transmembrane helix</keyword>
<dbReference type="GO" id="GO:0022857">
    <property type="term" value="F:transmembrane transporter activity"/>
    <property type="evidence" value="ECO:0007669"/>
    <property type="project" value="TreeGrafter"/>
</dbReference>
<dbReference type="PANTHER" id="PTHR30572:SF4">
    <property type="entry name" value="ABC TRANSPORTER PERMEASE YTRF"/>
    <property type="match status" value="1"/>
</dbReference>
<dbReference type="OrthoDB" id="5089158at2"/>
<feature type="transmembrane region" description="Helical" evidence="8">
    <location>
        <begin position="430"/>
        <end position="451"/>
    </location>
</feature>
<gene>
    <name evidence="10" type="ORF">ET475_12160</name>
</gene>
<evidence type="ECO:0000256" key="7">
    <source>
        <dbReference type="SAM" id="MobiDB-lite"/>
    </source>
</evidence>
<feature type="transmembrane region" description="Helical" evidence="8">
    <location>
        <begin position="380"/>
        <end position="410"/>
    </location>
</feature>
<dbReference type="AlphaFoldDB" id="A0A4P6EGS1"/>
<keyword evidence="11" id="KW-1185">Reference proteome</keyword>
<proteinExistence type="inferred from homology"/>
<dbReference type="InterPro" id="IPR050250">
    <property type="entry name" value="Macrolide_Exporter_MacB"/>
</dbReference>
<dbReference type="KEGG" id="mprt:ET475_12160"/>
<name>A0A4P6EGS1_9MICO</name>
<keyword evidence="2" id="KW-1003">Cell membrane</keyword>
<evidence type="ECO:0000256" key="5">
    <source>
        <dbReference type="ARBA" id="ARBA00023136"/>
    </source>
</evidence>
<evidence type="ECO:0000313" key="10">
    <source>
        <dbReference type="EMBL" id="QAY60663.1"/>
    </source>
</evidence>
<evidence type="ECO:0000313" key="11">
    <source>
        <dbReference type="Proteomes" id="UP000293995"/>
    </source>
</evidence>
<feature type="compositionally biased region" description="Basic and acidic residues" evidence="7">
    <location>
        <begin position="37"/>
        <end position="52"/>
    </location>
</feature>
<keyword evidence="5 8" id="KW-0472">Membrane</keyword>